<keyword evidence="6" id="KW-0814">Transposable element</keyword>
<keyword evidence="5 6" id="KW-0233">DNA recombination</keyword>
<dbReference type="AlphaFoldDB" id="A0A4V3WU73"/>
<evidence type="ECO:0000313" key="8">
    <source>
        <dbReference type="Proteomes" id="UP000308978"/>
    </source>
</evidence>
<dbReference type="Proteomes" id="UP000308978">
    <property type="component" value="Unassembled WGS sequence"/>
</dbReference>
<comment type="caution">
    <text evidence="7">The sequence shown here is derived from an EMBL/GenBank/DDBJ whole genome shotgun (WGS) entry which is preliminary data.</text>
</comment>
<dbReference type="NCBIfam" id="NF033543">
    <property type="entry name" value="transpos_IS256"/>
    <property type="match status" value="1"/>
</dbReference>
<keyword evidence="3 6" id="KW-0815">Transposition</keyword>
<accession>A0A4V3WU73</accession>
<proteinExistence type="inferred from homology"/>
<sequence length="386" mass="43300">MSDPIVTFDEAAVRGELKELVRQTVEDTLNALLEEEADDLVGADRYERTAEREAYRAGHYERGLTTTSGQVTLRMPKLKGMRFATAIIERYKRRETSVEEAMIEMYLAGVSTRRIEDVSEILWGSSVSAATVSNLNDKAFEAVEEWRSRPLTCGYPYVFVDGIYLKRAWGGSFENVAVMVAIGVNDDGYREVIGAAEGFTESAECWREFLSWLRARGLAGVRMFTGDKAAAMTGAIAEVFPGAAYQRCTVHFYRNVLSKVPKSKRSRVAAMLKAIHAQESLDASMEKAAAVAASLDEIRLAAAAKCVREGAAETLTYTRFPMRHWRRIRTNNAIERLNREIRRRTRVVGTFPDGKSALMLVTARLKYVADSEWGSRRYLDVSLLDE</sequence>
<evidence type="ECO:0000256" key="3">
    <source>
        <dbReference type="ARBA" id="ARBA00022578"/>
    </source>
</evidence>
<evidence type="ECO:0000313" key="7">
    <source>
        <dbReference type="EMBL" id="THG34727.1"/>
    </source>
</evidence>
<evidence type="ECO:0000256" key="4">
    <source>
        <dbReference type="ARBA" id="ARBA00023125"/>
    </source>
</evidence>
<dbReference type="RefSeq" id="WP_136436147.1">
    <property type="nucleotide sequence ID" value="NZ_SSTJ01000032.1"/>
</dbReference>
<evidence type="ECO:0000256" key="2">
    <source>
        <dbReference type="ARBA" id="ARBA00010961"/>
    </source>
</evidence>
<evidence type="ECO:0000256" key="1">
    <source>
        <dbReference type="ARBA" id="ARBA00002190"/>
    </source>
</evidence>
<evidence type="ECO:0000256" key="6">
    <source>
        <dbReference type="RuleBase" id="RU365089"/>
    </source>
</evidence>
<gene>
    <name evidence="7" type="ORF">E5986_11610</name>
</gene>
<reference evidence="7 8" key="1">
    <citation type="submission" date="2019-04" db="EMBL/GenBank/DDBJ databases">
        <title>Microbes associate with the intestines of laboratory mice.</title>
        <authorList>
            <person name="Navarre W."/>
            <person name="Wong E."/>
            <person name="Huang K.C."/>
            <person name="Tropini C."/>
            <person name="Ng K."/>
            <person name="Yu B."/>
        </authorList>
    </citation>
    <scope>NUCLEOTIDE SEQUENCE [LARGE SCALE GENOMIC DNA]</scope>
    <source>
        <strain evidence="7 8">NM80_B27</strain>
    </source>
</reference>
<dbReference type="GO" id="GO:0004803">
    <property type="term" value="F:transposase activity"/>
    <property type="evidence" value="ECO:0007669"/>
    <property type="project" value="UniProtKB-UniRule"/>
</dbReference>
<dbReference type="EMBL" id="SSTJ01000032">
    <property type="protein sequence ID" value="THG34727.1"/>
    <property type="molecule type" value="Genomic_DNA"/>
</dbReference>
<dbReference type="InterPro" id="IPR001207">
    <property type="entry name" value="Transposase_mutator"/>
</dbReference>
<dbReference type="PANTHER" id="PTHR33217">
    <property type="entry name" value="TRANSPOSASE FOR INSERTION SEQUENCE ELEMENT IS1081"/>
    <property type="match status" value="1"/>
</dbReference>
<organism evidence="7 8">
    <name type="scientific">Adlercreutzia caecimuris</name>
    <dbReference type="NCBI Taxonomy" id="671266"/>
    <lineage>
        <taxon>Bacteria</taxon>
        <taxon>Bacillati</taxon>
        <taxon>Actinomycetota</taxon>
        <taxon>Coriobacteriia</taxon>
        <taxon>Eggerthellales</taxon>
        <taxon>Eggerthellaceae</taxon>
        <taxon>Adlercreutzia</taxon>
    </lineage>
</organism>
<comment type="similarity">
    <text evidence="2 6">Belongs to the transposase mutator family.</text>
</comment>
<dbReference type="Pfam" id="PF00872">
    <property type="entry name" value="Transposase_mut"/>
    <property type="match status" value="1"/>
</dbReference>
<dbReference type="PANTHER" id="PTHR33217:SF7">
    <property type="entry name" value="TRANSPOSASE FOR INSERTION SEQUENCE ELEMENT IS1081"/>
    <property type="match status" value="1"/>
</dbReference>
<dbReference type="GO" id="GO:0003677">
    <property type="term" value="F:DNA binding"/>
    <property type="evidence" value="ECO:0007669"/>
    <property type="project" value="UniProtKB-UniRule"/>
</dbReference>
<keyword evidence="4 6" id="KW-0238">DNA-binding</keyword>
<name>A0A4V3WU73_9ACTN</name>
<comment type="function">
    <text evidence="1 6">Required for the transposition of the insertion element.</text>
</comment>
<protein>
    <recommendedName>
        <fullName evidence="6">Mutator family transposase</fullName>
    </recommendedName>
</protein>
<evidence type="ECO:0000256" key="5">
    <source>
        <dbReference type="ARBA" id="ARBA00023172"/>
    </source>
</evidence>
<dbReference type="GO" id="GO:0006313">
    <property type="term" value="P:DNA transposition"/>
    <property type="evidence" value="ECO:0007669"/>
    <property type="project" value="UniProtKB-UniRule"/>
</dbReference>